<keyword evidence="2" id="KW-1185">Reference proteome</keyword>
<dbReference type="EMBL" id="MF459646">
    <property type="protein sequence ID" value="ASU03628.1"/>
    <property type="molecule type" value="Genomic_DNA"/>
</dbReference>
<proteinExistence type="predicted"/>
<dbReference type="OrthoDB" id="19381at10239"/>
<name>A0A223LIS0_9CAUD</name>
<dbReference type="Proteomes" id="UP000225553">
    <property type="component" value="Segment"/>
</dbReference>
<evidence type="ECO:0000313" key="1">
    <source>
        <dbReference type="EMBL" id="ASU03628.1"/>
    </source>
</evidence>
<sequence length="108" mass="12730">MPIETGYNELYAFYYTEEFKTLVRSEKELLLKSAGTKSIINRYSVQMYRFDFYRLLRSEGIPPHLYWATAFINGIEDPFMDISGLKEIRTLNESELESIIARKNTVRS</sequence>
<accession>A0A223LIS0</accession>
<reference evidence="2" key="1">
    <citation type="submission" date="2017-07" db="EMBL/GenBank/DDBJ databases">
        <authorList>
            <person name="Putnam M.J."/>
            <person name="Sharma R."/>
            <person name="Kruger J.L."/>
            <person name="Berg J.A."/>
            <person name="Payne A.M."/>
            <person name="Fajardo C.P."/>
            <person name="Breakwell D.P."/>
            <person name="Hope S."/>
            <person name="Grose J.H."/>
        </authorList>
    </citation>
    <scope>NUCLEOTIDE SEQUENCE [LARGE SCALE GENOMIC DNA]</scope>
</reference>
<organism evidence="1 2">
    <name type="scientific">Erwinia phage vB_EamM_RisingSun</name>
    <dbReference type="NCBI Taxonomy" id="2026080"/>
    <lineage>
        <taxon>Viruses</taxon>
        <taxon>Duplodnaviria</taxon>
        <taxon>Heunggongvirae</taxon>
        <taxon>Uroviricota</taxon>
        <taxon>Caudoviricetes</taxon>
        <taxon>Chimalliviridae</taxon>
        <taxon>Risingsunvirus</taxon>
        <taxon>Risingsunvirus risingsun</taxon>
    </lineage>
</organism>
<protein>
    <submittedName>
        <fullName evidence="1">Uncharacterized protein</fullName>
    </submittedName>
</protein>
<evidence type="ECO:0000313" key="2">
    <source>
        <dbReference type="Proteomes" id="UP000225553"/>
    </source>
</evidence>
<gene>
    <name evidence="1" type="ORF">RISINGSUN_42</name>
</gene>